<dbReference type="AlphaFoldDB" id="A0A218WNJ9"/>
<evidence type="ECO:0000313" key="1">
    <source>
        <dbReference type="EMBL" id="OWM74414.1"/>
    </source>
</evidence>
<dbReference type="OrthoDB" id="1882251at2759"/>
<gene>
    <name evidence="1" type="ORF">CDL15_Pgr013318</name>
    <name evidence="2" type="ORF">CRG98_005914</name>
</gene>
<organism evidence="1 3">
    <name type="scientific">Punica granatum</name>
    <name type="common">Pomegranate</name>
    <dbReference type="NCBI Taxonomy" id="22663"/>
    <lineage>
        <taxon>Eukaryota</taxon>
        <taxon>Viridiplantae</taxon>
        <taxon>Streptophyta</taxon>
        <taxon>Embryophyta</taxon>
        <taxon>Tracheophyta</taxon>
        <taxon>Spermatophyta</taxon>
        <taxon>Magnoliopsida</taxon>
        <taxon>eudicotyledons</taxon>
        <taxon>Gunneridae</taxon>
        <taxon>Pentapetalae</taxon>
        <taxon>rosids</taxon>
        <taxon>malvids</taxon>
        <taxon>Myrtales</taxon>
        <taxon>Lythraceae</taxon>
        <taxon>Punica</taxon>
    </lineage>
</organism>
<dbReference type="PANTHER" id="PTHR33527">
    <property type="entry name" value="OS07G0274300 PROTEIN"/>
    <property type="match status" value="1"/>
</dbReference>
<dbReference type="PANTHER" id="PTHR33527:SF14">
    <property type="entry name" value="OS07G0274300 PROTEIN"/>
    <property type="match status" value="1"/>
</dbReference>
<keyword evidence="4" id="KW-1185">Reference proteome</keyword>
<dbReference type="EMBL" id="MTKT01003779">
    <property type="protein sequence ID" value="OWM74414.1"/>
    <property type="molecule type" value="Genomic_DNA"/>
</dbReference>
<sequence>MKTGVSSFVTQDEFNLFHSIDRSLYTVLVINLFRDPTESMRVIAMFLWLEHKGFRYCVKKILSFPHVLINEIAEEAVTCLNIIDNKNQSCIASSSSGISDIPVMQSILSQELSPRFFHENRVSASEGIARINNSVCMRALSDIMEKAVASKASRDSSIDDRTLFITFSKGYPVQEWEIRDFFTKTNGNCVESVYMQEVKPNEQSLFARIVFRTASSVGHILNGTSRAKFTINGKHAWARKYVPKRSKVQHSTTNNLPSQFPYIV</sequence>
<protein>
    <recommendedName>
        <fullName evidence="5">RRM domain-containing protein</fullName>
    </recommendedName>
</protein>
<reference evidence="2 4" key="3">
    <citation type="submission" date="2017-11" db="EMBL/GenBank/DDBJ databases">
        <title>De-novo sequencing of pomegranate (Punica granatum L.) genome.</title>
        <authorList>
            <person name="Akparov Z."/>
            <person name="Amiraslanov A."/>
            <person name="Hajiyeva S."/>
            <person name="Abbasov M."/>
            <person name="Kaur K."/>
            <person name="Hamwieh A."/>
            <person name="Solovyev V."/>
            <person name="Salamov A."/>
            <person name="Braich B."/>
            <person name="Kosarev P."/>
            <person name="Mahmoud A."/>
            <person name="Hajiyev E."/>
            <person name="Babayeva S."/>
            <person name="Izzatullayeva V."/>
            <person name="Mammadov A."/>
            <person name="Mammadov A."/>
            <person name="Sharifova S."/>
            <person name="Ojaghi J."/>
            <person name="Eynullazada K."/>
            <person name="Bayramov B."/>
            <person name="Abdulazimova A."/>
            <person name="Shahmuradov I."/>
        </authorList>
    </citation>
    <scope>NUCLEOTIDE SEQUENCE [LARGE SCALE GENOMIC DNA]</scope>
    <source>
        <strain evidence="2">AG2017</strain>
        <strain evidence="4">cv. AG2017</strain>
        <tissue evidence="2">Leaf</tissue>
    </source>
</reference>
<reference evidence="1" key="2">
    <citation type="submission" date="2017-06" db="EMBL/GenBank/DDBJ databases">
        <title>The pomegranate genome and the genomics of punicalagin biosynthesis.</title>
        <authorList>
            <person name="Xu C."/>
        </authorList>
    </citation>
    <scope>NUCLEOTIDE SEQUENCE [LARGE SCALE GENOMIC DNA]</scope>
    <source>
        <tissue evidence="1">Fresh leaf</tissue>
    </source>
</reference>
<dbReference type="STRING" id="22663.A0A218WNJ9"/>
<proteinExistence type="predicted"/>
<evidence type="ECO:0000313" key="3">
    <source>
        <dbReference type="Proteomes" id="UP000197138"/>
    </source>
</evidence>
<name>A0A218WNJ9_PUNGR</name>
<dbReference type="GeneID" id="116197379"/>
<evidence type="ECO:0000313" key="4">
    <source>
        <dbReference type="Proteomes" id="UP000233551"/>
    </source>
</evidence>
<dbReference type="EMBL" id="PGOL01000265">
    <property type="protein sequence ID" value="PKI73673.1"/>
    <property type="molecule type" value="Genomic_DNA"/>
</dbReference>
<dbReference type="Proteomes" id="UP000233551">
    <property type="component" value="Unassembled WGS sequence"/>
</dbReference>
<dbReference type="Proteomes" id="UP000197138">
    <property type="component" value="Unassembled WGS sequence"/>
</dbReference>
<accession>A0A218WNJ9</accession>
<evidence type="ECO:0000313" key="2">
    <source>
        <dbReference type="EMBL" id="PKI73673.1"/>
    </source>
</evidence>
<evidence type="ECO:0008006" key="5">
    <source>
        <dbReference type="Google" id="ProtNLM"/>
    </source>
</evidence>
<comment type="caution">
    <text evidence="1">The sequence shown here is derived from an EMBL/GenBank/DDBJ whole genome shotgun (WGS) entry which is preliminary data.</text>
</comment>
<reference evidence="3" key="1">
    <citation type="journal article" date="2017" name="Plant J.">
        <title>The pomegranate (Punica granatum L.) genome and the genomics of punicalagin biosynthesis.</title>
        <authorList>
            <person name="Qin G."/>
            <person name="Xu C."/>
            <person name="Ming R."/>
            <person name="Tang H."/>
            <person name="Guyot R."/>
            <person name="Kramer E.M."/>
            <person name="Hu Y."/>
            <person name="Yi X."/>
            <person name="Qi Y."/>
            <person name="Xu X."/>
            <person name="Gao Z."/>
            <person name="Pan H."/>
            <person name="Jian J."/>
            <person name="Tian Y."/>
            <person name="Yue Z."/>
            <person name="Xu Y."/>
        </authorList>
    </citation>
    <scope>NUCLEOTIDE SEQUENCE [LARGE SCALE GENOMIC DNA]</scope>
    <source>
        <strain evidence="3">cv. Dabenzi</strain>
    </source>
</reference>